<accession>A0ABN7SBX3</accession>
<dbReference type="Proteomes" id="UP001158576">
    <property type="component" value="Chromosome XSR"/>
</dbReference>
<sequence length="118" mass="13547">MKKFDDSLDAVCSKFSTCAWTEAIIERLNRHPIWRTQKFYSPNKFVCGVCMRVSNCNTMVDVQGHSYDPSNFAIMRESGNIPGSLFVASEYCLQRGARYHQAKHFKYYMAINLKGSSD</sequence>
<keyword evidence="2" id="KW-1185">Reference proteome</keyword>
<organism evidence="1 2">
    <name type="scientific">Oikopleura dioica</name>
    <name type="common">Tunicate</name>
    <dbReference type="NCBI Taxonomy" id="34765"/>
    <lineage>
        <taxon>Eukaryota</taxon>
        <taxon>Metazoa</taxon>
        <taxon>Chordata</taxon>
        <taxon>Tunicata</taxon>
        <taxon>Appendicularia</taxon>
        <taxon>Copelata</taxon>
        <taxon>Oikopleuridae</taxon>
        <taxon>Oikopleura</taxon>
    </lineage>
</organism>
<evidence type="ECO:0000313" key="1">
    <source>
        <dbReference type="EMBL" id="CAG5096282.1"/>
    </source>
</evidence>
<dbReference type="EMBL" id="OU015569">
    <property type="protein sequence ID" value="CAG5096282.1"/>
    <property type="molecule type" value="Genomic_DNA"/>
</dbReference>
<evidence type="ECO:0000313" key="2">
    <source>
        <dbReference type="Proteomes" id="UP001158576"/>
    </source>
</evidence>
<gene>
    <name evidence="1" type="ORF">OKIOD_LOCUS6106</name>
</gene>
<name>A0ABN7SBX3_OIKDI</name>
<reference evidence="1 2" key="1">
    <citation type="submission" date="2021-04" db="EMBL/GenBank/DDBJ databases">
        <authorList>
            <person name="Bliznina A."/>
        </authorList>
    </citation>
    <scope>NUCLEOTIDE SEQUENCE [LARGE SCALE GENOMIC DNA]</scope>
</reference>
<protein>
    <submittedName>
        <fullName evidence="1">Oidioi.mRNA.OKI2018_I69.XSR.g14548.t1.cds</fullName>
    </submittedName>
</protein>
<proteinExistence type="predicted"/>